<keyword evidence="4" id="KW-0004">4Fe-4S</keyword>
<dbReference type="PANTHER" id="PTHR14464">
    <property type="entry name" value="EXONUCLEASE V"/>
    <property type="match status" value="1"/>
</dbReference>
<organism evidence="8 9">
    <name type="scientific">Ophiocordyceps australis</name>
    <dbReference type="NCBI Taxonomy" id="1399860"/>
    <lineage>
        <taxon>Eukaryota</taxon>
        <taxon>Fungi</taxon>
        <taxon>Dikarya</taxon>
        <taxon>Ascomycota</taxon>
        <taxon>Pezizomycotina</taxon>
        <taxon>Sordariomycetes</taxon>
        <taxon>Hypocreomycetidae</taxon>
        <taxon>Hypocreales</taxon>
        <taxon>Ophiocordycipitaceae</taxon>
        <taxon>Ophiocordyceps</taxon>
    </lineage>
</organism>
<keyword evidence="5" id="KW-0540">Nuclease</keyword>
<evidence type="ECO:0000256" key="4">
    <source>
        <dbReference type="ARBA" id="ARBA00022485"/>
    </source>
</evidence>
<dbReference type="EMBL" id="NJET01000066">
    <property type="protein sequence ID" value="PHH62646.1"/>
    <property type="molecule type" value="Genomic_DNA"/>
</dbReference>
<comment type="cofactor">
    <cofactor evidence="1">
        <name>[4Fe-4S] cluster</name>
        <dbReference type="ChEBI" id="CHEBI:49883"/>
    </cofactor>
</comment>
<keyword evidence="9" id="KW-1185">Reference proteome</keyword>
<evidence type="ECO:0000256" key="1">
    <source>
        <dbReference type="ARBA" id="ARBA00001966"/>
    </source>
</evidence>
<protein>
    <recommendedName>
        <fullName evidence="10">Exonuclease V</fullName>
    </recommendedName>
</protein>
<evidence type="ECO:0000256" key="3">
    <source>
        <dbReference type="ARBA" id="ARBA00011245"/>
    </source>
</evidence>
<dbReference type="GO" id="GO:0005634">
    <property type="term" value="C:nucleus"/>
    <property type="evidence" value="ECO:0007669"/>
    <property type="project" value="TreeGrafter"/>
</dbReference>
<reference evidence="8 9" key="1">
    <citation type="submission" date="2017-06" db="EMBL/GenBank/DDBJ databases">
        <title>Ant-infecting Ophiocordyceps genomes reveal a high diversity of potential behavioral manipulation genes and a possible major role for enterotoxins.</title>
        <authorList>
            <person name="De Bekker C."/>
            <person name="Evans H.C."/>
            <person name="Brachmann A."/>
            <person name="Hughes D.P."/>
        </authorList>
    </citation>
    <scope>NUCLEOTIDE SEQUENCE [LARGE SCALE GENOMIC DNA]</scope>
    <source>
        <strain evidence="8 9">Map64</strain>
    </source>
</reference>
<comment type="subunit">
    <text evidence="3">Monomer.</text>
</comment>
<keyword evidence="6" id="KW-0269">Exonuclease</keyword>
<evidence type="ECO:0000256" key="5">
    <source>
        <dbReference type="ARBA" id="ARBA00022722"/>
    </source>
</evidence>
<evidence type="ECO:0000256" key="7">
    <source>
        <dbReference type="SAM" id="MobiDB-lite"/>
    </source>
</evidence>
<feature type="region of interest" description="Disordered" evidence="7">
    <location>
        <begin position="101"/>
        <end position="130"/>
    </location>
</feature>
<feature type="region of interest" description="Disordered" evidence="7">
    <location>
        <begin position="1"/>
        <end position="20"/>
    </location>
</feature>
<dbReference type="OrthoDB" id="354769at2759"/>
<comment type="similarity">
    <text evidence="2">Belongs to the EXO5 family.</text>
</comment>
<evidence type="ECO:0000256" key="2">
    <source>
        <dbReference type="ARBA" id="ARBA00009797"/>
    </source>
</evidence>
<feature type="compositionally biased region" description="Low complexity" evidence="7">
    <location>
        <begin position="107"/>
        <end position="122"/>
    </location>
</feature>
<dbReference type="Proteomes" id="UP000226192">
    <property type="component" value="Unassembled WGS sequence"/>
</dbReference>
<keyword evidence="4" id="KW-0408">Iron</keyword>
<dbReference type="AlphaFoldDB" id="A0A2C5Y4N6"/>
<dbReference type="GO" id="GO:0005739">
    <property type="term" value="C:mitochondrion"/>
    <property type="evidence" value="ECO:0007669"/>
    <property type="project" value="TreeGrafter"/>
</dbReference>
<dbReference type="GO" id="GO:0045145">
    <property type="term" value="F:single-stranded DNA 5'-3' DNA exonuclease activity"/>
    <property type="evidence" value="ECO:0007669"/>
    <property type="project" value="InterPro"/>
</dbReference>
<name>A0A2C5Y4N6_9HYPO</name>
<keyword evidence="4" id="KW-0411">Iron-sulfur</keyword>
<proteinExistence type="inferred from homology"/>
<feature type="compositionally biased region" description="Polar residues" evidence="7">
    <location>
        <begin position="35"/>
        <end position="48"/>
    </location>
</feature>
<evidence type="ECO:0008006" key="10">
    <source>
        <dbReference type="Google" id="ProtNLM"/>
    </source>
</evidence>
<evidence type="ECO:0000313" key="8">
    <source>
        <dbReference type="EMBL" id="PHH62646.1"/>
    </source>
</evidence>
<gene>
    <name evidence="8" type="ORF">CDD81_6792</name>
</gene>
<evidence type="ECO:0000256" key="6">
    <source>
        <dbReference type="ARBA" id="ARBA00022839"/>
    </source>
</evidence>
<keyword evidence="4" id="KW-0479">Metal-binding</keyword>
<evidence type="ECO:0000313" key="9">
    <source>
        <dbReference type="Proteomes" id="UP000226192"/>
    </source>
</evidence>
<feature type="region of interest" description="Disordered" evidence="7">
    <location>
        <begin position="35"/>
        <end position="64"/>
    </location>
</feature>
<dbReference type="PANTHER" id="PTHR14464:SF4">
    <property type="entry name" value="EXONUCLEASE V"/>
    <property type="match status" value="1"/>
</dbReference>
<keyword evidence="6" id="KW-0378">Hydrolase</keyword>
<dbReference type="InterPro" id="IPR019190">
    <property type="entry name" value="EXOV"/>
</dbReference>
<dbReference type="GO" id="GO:0036297">
    <property type="term" value="P:interstrand cross-link repair"/>
    <property type="evidence" value="ECO:0007669"/>
    <property type="project" value="TreeGrafter"/>
</dbReference>
<dbReference type="Pfam" id="PF09810">
    <property type="entry name" value="Exo5"/>
    <property type="match status" value="1"/>
</dbReference>
<dbReference type="GO" id="GO:0051539">
    <property type="term" value="F:4 iron, 4 sulfur cluster binding"/>
    <property type="evidence" value="ECO:0007669"/>
    <property type="project" value="UniProtKB-KW"/>
</dbReference>
<accession>A0A2C5Y4N6</accession>
<comment type="caution">
    <text evidence="8">The sequence shown here is derived from an EMBL/GenBank/DDBJ whole genome shotgun (WGS) entry which is preliminary data.</text>
</comment>
<sequence length="521" mass="59246">MKEDAVESNSDSDYGYDFTAEEEQDLINIVNEVSQPAAATSPDTTTVIDSLPTHQDGHIEDLGHGTLDNLQDEIFAAADWRGLAANAHVCYPDLSRALSQIKEEESSTPSAETAAAVPAPCTDSVPDEQRTPLERFRQYPRKPLTVTDLISGAWCELQYWYILTRLPGGRKTRTAAMRQGTKMHRKLEDEVHTEVRVKVTRREDNFALRLWNVIQGLRTLRETGLTRELEVWGVVNGNLVNGVIDGLSYENPNPEFEDDLANPASQEAMSKQSVLTDFFPPDKDKSEALEHQKRIYLTDVKTRRSKAAVSQALLRPAKIQLLLYHSFLSDMAAGKLDFFKVLRRYAMDPDRHFSDTFVAQLGQVHHEIFYDAPSSIQELERARSEPPQGTPASTVLGTDVVRYHTLRQMLPLLEHELHKTFPLREASLGHILRVLYLHNQDGRQLEVHDFPVSRQALQEYLKEHMEWWRGEREARGVQVEEAFKCGTCEFAAECVWRQSMDEEQVKKANQRIWAARRAGAA</sequence>